<dbReference type="Proteomes" id="UP001057452">
    <property type="component" value="Chromosome 14"/>
</dbReference>
<name>A0ACB9WJL9_CHAAC</name>
<reference evidence="1" key="1">
    <citation type="submission" date="2022-05" db="EMBL/GenBank/DDBJ databases">
        <title>Chromosome-level genome of Chaenocephalus aceratus.</title>
        <authorList>
            <person name="Park H."/>
        </authorList>
    </citation>
    <scope>NUCLEOTIDE SEQUENCE</scope>
    <source>
        <strain evidence="1">KU_202001</strain>
    </source>
</reference>
<comment type="caution">
    <text evidence="1">The sequence shown here is derived from an EMBL/GenBank/DDBJ whole genome shotgun (WGS) entry which is preliminary data.</text>
</comment>
<feature type="non-terminal residue" evidence="1">
    <location>
        <position position="187"/>
    </location>
</feature>
<evidence type="ECO:0000313" key="1">
    <source>
        <dbReference type="EMBL" id="KAI4813555.1"/>
    </source>
</evidence>
<sequence length="187" mass="20648">ERAPENEFKPGASDICSEPVTFRELQLQQALPGRHVVWIHVADCRHVHILQGNADSAHMLICAISNVMISYYSQKAPNLKTEALHSGEVSRCRVLLIRRRRCSVNTHFNAAKSTAADGLHGAALPGGFKGGSGSQTCFAFWISHSHTRADEGRLLSVDRSFFEARIPVPEEAVQWLLCANNQGFVFP</sequence>
<proteinExistence type="predicted"/>
<feature type="non-terminal residue" evidence="1">
    <location>
        <position position="1"/>
    </location>
</feature>
<gene>
    <name evidence="1" type="ORF">KUCAC02_002793</name>
</gene>
<accession>A0ACB9WJL9</accession>
<organism evidence="1 2">
    <name type="scientific">Chaenocephalus aceratus</name>
    <name type="common">Blackfin icefish</name>
    <name type="synonym">Chaenichthys aceratus</name>
    <dbReference type="NCBI Taxonomy" id="36190"/>
    <lineage>
        <taxon>Eukaryota</taxon>
        <taxon>Metazoa</taxon>
        <taxon>Chordata</taxon>
        <taxon>Craniata</taxon>
        <taxon>Vertebrata</taxon>
        <taxon>Euteleostomi</taxon>
        <taxon>Actinopterygii</taxon>
        <taxon>Neopterygii</taxon>
        <taxon>Teleostei</taxon>
        <taxon>Neoteleostei</taxon>
        <taxon>Acanthomorphata</taxon>
        <taxon>Eupercaria</taxon>
        <taxon>Perciformes</taxon>
        <taxon>Notothenioidei</taxon>
        <taxon>Channichthyidae</taxon>
        <taxon>Chaenocephalus</taxon>
    </lineage>
</organism>
<protein>
    <submittedName>
        <fullName evidence="1">Uncharacterized protein</fullName>
    </submittedName>
</protein>
<keyword evidence="2" id="KW-1185">Reference proteome</keyword>
<evidence type="ECO:0000313" key="2">
    <source>
        <dbReference type="Proteomes" id="UP001057452"/>
    </source>
</evidence>
<dbReference type="EMBL" id="CM043798">
    <property type="protein sequence ID" value="KAI4813555.1"/>
    <property type="molecule type" value="Genomic_DNA"/>
</dbReference>